<accession>E2SA77</accession>
<proteinExistence type="predicted"/>
<dbReference type="STRING" id="585531.HMPREF0063_10867"/>
<name>E2SA77_9ACTN</name>
<evidence type="ECO:0000313" key="2">
    <source>
        <dbReference type="EMBL" id="EFQ84151.1"/>
    </source>
</evidence>
<feature type="domain" description="O-acyltransferase WSD1 C-terminal" evidence="1">
    <location>
        <begin position="67"/>
        <end position="112"/>
    </location>
</feature>
<reference evidence="2" key="1">
    <citation type="submission" date="2010-08" db="EMBL/GenBank/DDBJ databases">
        <authorList>
            <person name="Muzny D."/>
            <person name="Qin X."/>
            <person name="Buhay C."/>
            <person name="Dugan-Rocha S."/>
            <person name="Ding Y."/>
            <person name="Chen G."/>
            <person name="Hawes A."/>
            <person name="Holder M."/>
            <person name="Jhangiani S."/>
            <person name="Johnson A."/>
            <person name="Khan Z."/>
            <person name="Li Z."/>
            <person name="Liu W."/>
            <person name="Liu X."/>
            <person name="Perez L."/>
            <person name="Shen H."/>
            <person name="Wang Q."/>
            <person name="Watt J."/>
            <person name="Xi L."/>
            <person name="Xin Y."/>
            <person name="Zhou J."/>
            <person name="Deng J."/>
            <person name="Jiang H."/>
            <person name="Liu Y."/>
            <person name="Qu J."/>
            <person name="Song X.-Z."/>
            <person name="Zhang L."/>
            <person name="Villasana D."/>
            <person name="Johnson A."/>
            <person name="Liu J."/>
            <person name="Liyanage D."/>
            <person name="Lorensuhewa L."/>
            <person name="Robinson T."/>
            <person name="Song A."/>
            <person name="Song B.-B."/>
            <person name="Dinh H."/>
            <person name="Thornton R."/>
            <person name="Coyle M."/>
            <person name="Francisco L."/>
            <person name="Jackson L."/>
            <person name="Javaid M."/>
            <person name="Korchina V."/>
            <person name="Kovar C."/>
            <person name="Mata R."/>
            <person name="Mathew T."/>
            <person name="Ngo R."/>
            <person name="Nguyen L."/>
            <person name="Nguyen N."/>
            <person name="Okwuonu G."/>
            <person name="Ongeri F."/>
            <person name="Pham C."/>
            <person name="Simmons D."/>
            <person name="Wilczek-Boney K."/>
            <person name="Hale W."/>
            <person name="Jakkamsetti A."/>
            <person name="Pham P."/>
            <person name="Ruth R."/>
            <person name="San Lucas F."/>
            <person name="Warren J."/>
            <person name="Zhang J."/>
            <person name="Zhao Z."/>
            <person name="Zhou C."/>
            <person name="Zhu D."/>
            <person name="Lee S."/>
            <person name="Bess C."/>
            <person name="Blankenburg K."/>
            <person name="Forbes L."/>
            <person name="Fu Q."/>
            <person name="Gubbala S."/>
            <person name="Hirani K."/>
            <person name="Jayaseelan J.C."/>
            <person name="Lara F."/>
            <person name="Munidasa M."/>
            <person name="Palculict T."/>
            <person name="Patil S."/>
            <person name="Pu L.-L."/>
            <person name="Saada N."/>
            <person name="Tang L."/>
            <person name="Weissenberger G."/>
            <person name="Zhu Y."/>
            <person name="Hemphill L."/>
            <person name="Shang Y."/>
            <person name="Youmans B."/>
            <person name="Ayvaz T."/>
            <person name="Ross M."/>
            <person name="Santibanez J."/>
            <person name="Aqrawi P."/>
            <person name="Gross S."/>
            <person name="Joshi V."/>
            <person name="Fowler G."/>
            <person name="Nazareth L."/>
            <person name="Reid J."/>
            <person name="Worley K."/>
            <person name="Petrosino J."/>
            <person name="Highlander S."/>
            <person name="Gibbs R."/>
        </authorList>
    </citation>
    <scope>NUCLEOTIDE SEQUENCE [LARGE SCALE GENOMIC DNA]</scope>
    <source>
        <strain evidence="2">DSM 15272</strain>
    </source>
</reference>
<dbReference type="AlphaFoldDB" id="E2SA77"/>
<dbReference type="HOGENOM" id="CLU_2103801_0_0_11"/>
<evidence type="ECO:0000313" key="3">
    <source>
        <dbReference type="Proteomes" id="UP000003111"/>
    </source>
</evidence>
<protein>
    <recommendedName>
        <fullName evidence="1">O-acyltransferase WSD1 C-terminal domain-containing protein</fullName>
    </recommendedName>
</protein>
<comment type="caution">
    <text evidence="2">The sequence shown here is derived from an EMBL/GenBank/DDBJ whole genome shotgun (WGS) entry which is preliminary data.</text>
</comment>
<sequence>MHRIARLDDGGFAMFIKMPCALVDSHTGMTLHSWSARGRRLRLTAPRFNADPVGLPSVGALLPGPFSYKLIVSDVPDPTEDSFFLGSRLETMNPASPQLGAAVLNDALLSYAEIC</sequence>
<organism evidence="2 3">
    <name type="scientific">Aeromicrobium marinum DSM 15272</name>
    <dbReference type="NCBI Taxonomy" id="585531"/>
    <lineage>
        <taxon>Bacteria</taxon>
        <taxon>Bacillati</taxon>
        <taxon>Actinomycetota</taxon>
        <taxon>Actinomycetes</taxon>
        <taxon>Propionibacteriales</taxon>
        <taxon>Nocardioidaceae</taxon>
        <taxon>Aeromicrobium</taxon>
    </lineage>
</organism>
<gene>
    <name evidence="2" type="ORF">HMPREF0063_10867</name>
</gene>
<evidence type="ECO:0000259" key="1">
    <source>
        <dbReference type="Pfam" id="PF06974"/>
    </source>
</evidence>
<dbReference type="EMBL" id="ACLF03000003">
    <property type="protein sequence ID" value="EFQ84151.1"/>
    <property type="molecule type" value="Genomic_DNA"/>
</dbReference>
<dbReference type="Proteomes" id="UP000003111">
    <property type="component" value="Unassembled WGS sequence"/>
</dbReference>
<keyword evidence="3" id="KW-1185">Reference proteome</keyword>
<dbReference type="Pfam" id="PF06974">
    <property type="entry name" value="WS_DGAT_C"/>
    <property type="match status" value="1"/>
</dbReference>
<dbReference type="InterPro" id="IPR009721">
    <property type="entry name" value="O-acyltransferase_WSD1_C"/>
</dbReference>